<keyword evidence="2 8" id="KW-0813">Transport</keyword>
<evidence type="ECO:0000259" key="12">
    <source>
        <dbReference type="Pfam" id="PF07715"/>
    </source>
</evidence>
<proteinExistence type="inferred from homology"/>
<dbReference type="EMBL" id="VJWL01000001">
    <property type="protein sequence ID" value="TRW50127.1"/>
    <property type="molecule type" value="Genomic_DNA"/>
</dbReference>
<dbReference type="Pfam" id="PF07715">
    <property type="entry name" value="Plug"/>
    <property type="match status" value="1"/>
</dbReference>
<keyword evidence="4 8" id="KW-0812">Transmembrane</keyword>
<evidence type="ECO:0000256" key="9">
    <source>
        <dbReference type="RuleBase" id="RU003357"/>
    </source>
</evidence>
<keyword evidence="10" id="KW-0732">Signal</keyword>
<dbReference type="CDD" id="cd01347">
    <property type="entry name" value="ligand_gated_channel"/>
    <property type="match status" value="1"/>
</dbReference>
<dbReference type="InterPro" id="IPR012910">
    <property type="entry name" value="Plug_dom"/>
</dbReference>
<comment type="similarity">
    <text evidence="8 9">Belongs to the TonB-dependent receptor family.</text>
</comment>
<feature type="domain" description="TonB-dependent receptor-like beta-barrel" evidence="11">
    <location>
        <begin position="341"/>
        <end position="858"/>
    </location>
</feature>
<evidence type="ECO:0000256" key="10">
    <source>
        <dbReference type="SAM" id="SignalP"/>
    </source>
</evidence>
<sequence length="898" mass="98079">MYTNNKLAKSIRLALMFGAAATAVTGAAVAQDDEQQEEERAERVERIQVTGSRIQRTDMEGALPVTVIDRESIELSGEISVADLLRNTTFNSAGSFRPQSGSSAQGVSMINMRGLGSSRTLVLVDGRRLTMSPSTGSSQDLNAIPMGAVERIEILSDGASAVYGSDAIGGVINVITRRDFSGVEATIGAGQVSVPSEGGDRENGSVVFGSASDTTRIIGGVSWNKREIIFENAFPWVQPGASTYGNNFINFQDGGTYAVPGGCNEENFFESADGSRCLYNFNATNANEASTANQSLFVKADHQINDDWSFYSNASIAKTSSFGRYAPAPDINHPVFYDNLLTPTDSYNNPTNPNAWFYDPNNPNAVTYDPTVVGPLAEVAIYHRFAAMGNRDSDVDNENLDFLMGFEGRAFGMDLDFGWRRVRNKTYEIGNGYLAAQTAWSNVNNFNPGYCSDGTFDPDSCRFGYDVQNPSDNPQNVLDAGVVTTSRISSFDINEIYGSAGFDVMEIGGGMIQGFVGIEHREEIYADIYDSQSAAGLVGGSSGSSAGGDRDVTAAYFEFLLPVTYDLELSLAGRFDDYSDYGSDFSPKVSFRYQPMDNLLIRGSYGLGFRAPTLDILTQQRSFSADSVNDPITCQAFTGGTSDVCQINAFVIANPELESEDSTQYSFGVAYQPTDWLNFTVDYYNIQIENRIRAISSQQLINLARAGEALPPGTEVNFDAQNRIVSVTRGFVNEGDLDTSGIDVNLRTNFDFGSAGRLVNNLYMSHMLDYNLDGGRNLVRDPGVPRQRININNSYMYGDFTFAWNINIIGNQFNTVTADANNPDGVVRAGHIGTWTTHDLQASYEAPWDGRFTVGVQNAFEKLPQFGTSAAARGSRDYNFNLYNAFGRITYVRYTQRF</sequence>
<evidence type="ECO:0000256" key="8">
    <source>
        <dbReference type="PROSITE-ProRule" id="PRU01360"/>
    </source>
</evidence>
<evidence type="ECO:0000256" key="5">
    <source>
        <dbReference type="ARBA" id="ARBA00023077"/>
    </source>
</evidence>
<dbReference type="InterPro" id="IPR037066">
    <property type="entry name" value="Plug_dom_sf"/>
</dbReference>
<dbReference type="Gene3D" id="2.170.130.10">
    <property type="entry name" value="TonB-dependent receptor, plug domain"/>
    <property type="match status" value="1"/>
</dbReference>
<dbReference type="PANTHER" id="PTHR47234">
    <property type="match status" value="1"/>
</dbReference>
<dbReference type="SUPFAM" id="SSF56935">
    <property type="entry name" value="Porins"/>
    <property type="match status" value="1"/>
</dbReference>
<dbReference type="AlphaFoldDB" id="A0A552X532"/>
<evidence type="ECO:0000256" key="3">
    <source>
        <dbReference type="ARBA" id="ARBA00022452"/>
    </source>
</evidence>
<dbReference type="RefSeq" id="WP_143234786.1">
    <property type="nucleotide sequence ID" value="NZ_VJWL01000001.1"/>
</dbReference>
<evidence type="ECO:0000256" key="4">
    <source>
        <dbReference type="ARBA" id="ARBA00022692"/>
    </source>
</evidence>
<keyword evidence="14" id="KW-1185">Reference proteome</keyword>
<reference evidence="13 14" key="1">
    <citation type="submission" date="2019-07" db="EMBL/GenBank/DDBJ databases">
        <authorList>
            <person name="Yang M."/>
            <person name="Zhao D."/>
            <person name="Xiang H."/>
        </authorList>
    </citation>
    <scope>NUCLEOTIDE SEQUENCE [LARGE SCALE GENOMIC DNA]</scope>
    <source>
        <strain evidence="13 14">IM1326</strain>
    </source>
</reference>
<gene>
    <name evidence="13" type="ORF">FM042_04640</name>
</gene>
<keyword evidence="7 8" id="KW-0998">Cell outer membrane</keyword>
<dbReference type="InterPro" id="IPR000531">
    <property type="entry name" value="Beta-barrel_TonB"/>
</dbReference>
<keyword evidence="6 8" id="KW-0472">Membrane</keyword>
<keyword evidence="3 8" id="KW-1134">Transmembrane beta strand</keyword>
<evidence type="ECO:0000259" key="11">
    <source>
        <dbReference type="Pfam" id="PF00593"/>
    </source>
</evidence>
<accession>A0A552X532</accession>
<protein>
    <submittedName>
        <fullName evidence="13">TonB-dependent receptor</fullName>
    </submittedName>
</protein>
<dbReference type="OrthoDB" id="176248at2"/>
<dbReference type="Pfam" id="PF00593">
    <property type="entry name" value="TonB_dep_Rec_b-barrel"/>
    <property type="match status" value="1"/>
</dbReference>
<organism evidence="13 14">
    <name type="scientific">Aliidiomarina halalkaliphila</name>
    <dbReference type="NCBI Taxonomy" id="2593535"/>
    <lineage>
        <taxon>Bacteria</taxon>
        <taxon>Pseudomonadati</taxon>
        <taxon>Pseudomonadota</taxon>
        <taxon>Gammaproteobacteria</taxon>
        <taxon>Alteromonadales</taxon>
        <taxon>Idiomarinaceae</taxon>
        <taxon>Aliidiomarina</taxon>
    </lineage>
</organism>
<evidence type="ECO:0000256" key="2">
    <source>
        <dbReference type="ARBA" id="ARBA00022448"/>
    </source>
</evidence>
<evidence type="ECO:0000256" key="6">
    <source>
        <dbReference type="ARBA" id="ARBA00023136"/>
    </source>
</evidence>
<comment type="subcellular location">
    <subcellularLocation>
        <location evidence="1 8">Cell outer membrane</location>
        <topology evidence="1 8">Multi-pass membrane protein</topology>
    </subcellularLocation>
</comment>
<evidence type="ECO:0000256" key="1">
    <source>
        <dbReference type="ARBA" id="ARBA00004571"/>
    </source>
</evidence>
<name>A0A552X532_9GAMM</name>
<dbReference type="InterPro" id="IPR039426">
    <property type="entry name" value="TonB-dep_rcpt-like"/>
</dbReference>
<dbReference type="Proteomes" id="UP000320359">
    <property type="component" value="Unassembled WGS sequence"/>
</dbReference>
<dbReference type="GO" id="GO:0009279">
    <property type="term" value="C:cell outer membrane"/>
    <property type="evidence" value="ECO:0007669"/>
    <property type="project" value="UniProtKB-SubCell"/>
</dbReference>
<evidence type="ECO:0000313" key="14">
    <source>
        <dbReference type="Proteomes" id="UP000320359"/>
    </source>
</evidence>
<keyword evidence="5 9" id="KW-0798">TonB box</keyword>
<comment type="caution">
    <text evidence="13">The sequence shown here is derived from an EMBL/GenBank/DDBJ whole genome shotgun (WGS) entry which is preliminary data.</text>
</comment>
<dbReference type="PANTHER" id="PTHR47234:SF2">
    <property type="entry name" value="TONB-DEPENDENT RECEPTOR"/>
    <property type="match status" value="1"/>
</dbReference>
<feature type="chain" id="PRO_5022158257" evidence="10">
    <location>
        <begin position="31"/>
        <end position="898"/>
    </location>
</feature>
<feature type="domain" description="TonB-dependent receptor plug" evidence="12">
    <location>
        <begin position="61"/>
        <end position="171"/>
    </location>
</feature>
<evidence type="ECO:0000256" key="7">
    <source>
        <dbReference type="ARBA" id="ARBA00023237"/>
    </source>
</evidence>
<feature type="signal peptide" evidence="10">
    <location>
        <begin position="1"/>
        <end position="30"/>
    </location>
</feature>
<keyword evidence="13" id="KW-0675">Receptor</keyword>
<dbReference type="PROSITE" id="PS52016">
    <property type="entry name" value="TONB_DEPENDENT_REC_3"/>
    <property type="match status" value="1"/>
</dbReference>
<dbReference type="Gene3D" id="2.40.170.20">
    <property type="entry name" value="TonB-dependent receptor, beta-barrel domain"/>
    <property type="match status" value="1"/>
</dbReference>
<evidence type="ECO:0000313" key="13">
    <source>
        <dbReference type="EMBL" id="TRW50127.1"/>
    </source>
</evidence>
<dbReference type="InterPro" id="IPR036942">
    <property type="entry name" value="Beta-barrel_TonB_sf"/>
</dbReference>